<proteinExistence type="predicted"/>
<organism evidence="1 2">
    <name type="scientific">Stenomitos frigidus ULC18</name>
    <dbReference type="NCBI Taxonomy" id="2107698"/>
    <lineage>
        <taxon>Bacteria</taxon>
        <taxon>Bacillati</taxon>
        <taxon>Cyanobacteriota</taxon>
        <taxon>Cyanophyceae</taxon>
        <taxon>Leptolyngbyales</taxon>
        <taxon>Leptolyngbyaceae</taxon>
        <taxon>Stenomitos</taxon>
    </lineage>
</organism>
<reference evidence="1 2" key="2">
    <citation type="submission" date="2018-03" db="EMBL/GenBank/DDBJ databases">
        <title>The ancient ancestry and fast evolution of plastids.</title>
        <authorList>
            <person name="Moore K.R."/>
            <person name="Magnabosco C."/>
            <person name="Momper L."/>
            <person name="Gold D.A."/>
            <person name="Bosak T."/>
            <person name="Fournier G.P."/>
        </authorList>
    </citation>
    <scope>NUCLEOTIDE SEQUENCE [LARGE SCALE GENOMIC DNA]</scope>
    <source>
        <strain evidence="1 2">ULC18</strain>
    </source>
</reference>
<name>A0A2T1DW03_9CYAN</name>
<dbReference type="EMBL" id="PVWK01000142">
    <property type="protein sequence ID" value="PSB24678.1"/>
    <property type="molecule type" value="Genomic_DNA"/>
</dbReference>
<protein>
    <submittedName>
        <fullName evidence="1">Uncharacterized protein</fullName>
    </submittedName>
</protein>
<sequence>MALKIIDHFDGSFTLDPDAKAALFELLKSDAFLQQVAQQASYPAVEFTELLFQPVPYSAATPKGMPTEFEKFQNAVDYVIINVPPNFMFKAKIFKPSRLCAIYRNTNEA</sequence>
<dbReference type="RefSeq" id="WP_106259954.1">
    <property type="nucleotide sequence ID" value="NZ_CAWNSW010000105.1"/>
</dbReference>
<comment type="caution">
    <text evidence="1">The sequence shown here is derived from an EMBL/GenBank/DDBJ whole genome shotgun (WGS) entry which is preliminary data.</text>
</comment>
<dbReference type="OrthoDB" id="462756at2"/>
<gene>
    <name evidence="1" type="ORF">C7B82_26825</name>
</gene>
<dbReference type="AlphaFoldDB" id="A0A2T1DW03"/>
<keyword evidence="2" id="KW-1185">Reference proteome</keyword>
<dbReference type="Proteomes" id="UP000239576">
    <property type="component" value="Unassembled WGS sequence"/>
</dbReference>
<evidence type="ECO:0000313" key="1">
    <source>
        <dbReference type="EMBL" id="PSB24678.1"/>
    </source>
</evidence>
<reference evidence="2" key="1">
    <citation type="submission" date="2018-02" db="EMBL/GenBank/DDBJ databases">
        <authorList>
            <person name="Moore K."/>
            <person name="Momper L."/>
        </authorList>
    </citation>
    <scope>NUCLEOTIDE SEQUENCE [LARGE SCALE GENOMIC DNA]</scope>
    <source>
        <strain evidence="2">ULC18</strain>
    </source>
</reference>
<evidence type="ECO:0000313" key="2">
    <source>
        <dbReference type="Proteomes" id="UP000239576"/>
    </source>
</evidence>
<accession>A0A2T1DW03</accession>